<dbReference type="CDD" id="cd01948">
    <property type="entry name" value="EAL"/>
    <property type="match status" value="1"/>
</dbReference>
<evidence type="ECO:0000259" key="3">
    <source>
        <dbReference type="PROSITE" id="PS50887"/>
    </source>
</evidence>
<dbReference type="CDD" id="cd12914">
    <property type="entry name" value="PDC1_DGC_like"/>
    <property type="match status" value="1"/>
</dbReference>
<dbReference type="Pfam" id="PF00990">
    <property type="entry name" value="GGDEF"/>
    <property type="match status" value="1"/>
</dbReference>
<dbReference type="SUPFAM" id="SSF55785">
    <property type="entry name" value="PYP-like sensor domain (PAS domain)"/>
    <property type="match status" value="1"/>
</dbReference>
<dbReference type="InterPro" id="IPR052155">
    <property type="entry name" value="Biofilm_reg_signaling"/>
</dbReference>
<dbReference type="InterPro" id="IPR043128">
    <property type="entry name" value="Rev_trsase/Diguanyl_cyclase"/>
</dbReference>
<keyword evidence="1" id="KW-0812">Transmembrane</keyword>
<dbReference type="Gene3D" id="3.20.20.450">
    <property type="entry name" value="EAL domain"/>
    <property type="match status" value="1"/>
</dbReference>
<feature type="domain" description="EAL" evidence="2">
    <location>
        <begin position="632"/>
        <end position="882"/>
    </location>
</feature>
<dbReference type="NCBIfam" id="TIGR00254">
    <property type="entry name" value="GGDEF"/>
    <property type="match status" value="1"/>
</dbReference>
<dbReference type="PROSITE" id="PS50887">
    <property type="entry name" value="GGDEF"/>
    <property type="match status" value="1"/>
</dbReference>
<name>A0A1M6GFJ2_9PROT</name>
<reference evidence="4 5" key="1">
    <citation type="submission" date="2016-11" db="EMBL/GenBank/DDBJ databases">
        <authorList>
            <person name="Jaros S."/>
            <person name="Januszkiewicz K."/>
            <person name="Wedrychowicz H."/>
        </authorList>
    </citation>
    <scope>NUCLEOTIDE SEQUENCE [LARGE SCALE GENOMIC DNA]</scope>
    <source>
        <strain evidence="4 5">DSM 14916</strain>
    </source>
</reference>
<dbReference type="SUPFAM" id="SSF55073">
    <property type="entry name" value="Nucleotide cyclase"/>
    <property type="match status" value="1"/>
</dbReference>
<dbReference type="InterPro" id="IPR029787">
    <property type="entry name" value="Nucleotide_cyclase"/>
</dbReference>
<proteinExistence type="predicted"/>
<feature type="transmembrane region" description="Helical" evidence="1">
    <location>
        <begin position="300"/>
        <end position="320"/>
    </location>
</feature>
<dbReference type="PANTHER" id="PTHR44757">
    <property type="entry name" value="DIGUANYLATE CYCLASE DGCP"/>
    <property type="match status" value="1"/>
</dbReference>
<dbReference type="InterPro" id="IPR000160">
    <property type="entry name" value="GGDEF_dom"/>
</dbReference>
<dbReference type="InterPro" id="IPR001633">
    <property type="entry name" value="EAL_dom"/>
</dbReference>
<dbReference type="InterPro" id="IPR035965">
    <property type="entry name" value="PAS-like_dom_sf"/>
</dbReference>
<dbReference type="SMART" id="SM00052">
    <property type="entry name" value="EAL"/>
    <property type="match status" value="1"/>
</dbReference>
<dbReference type="CDD" id="cd12915">
    <property type="entry name" value="PDC2_DGC_like"/>
    <property type="match status" value="1"/>
</dbReference>
<keyword evidence="5" id="KW-1185">Reference proteome</keyword>
<protein>
    <submittedName>
        <fullName evidence="4">Diguanylate cyclase (GGDEF) domain-containing protein</fullName>
    </submittedName>
</protein>
<dbReference type="PANTHER" id="PTHR44757:SF2">
    <property type="entry name" value="BIOFILM ARCHITECTURE MAINTENANCE PROTEIN MBAA"/>
    <property type="match status" value="1"/>
</dbReference>
<evidence type="ECO:0000313" key="5">
    <source>
        <dbReference type="Proteomes" id="UP000184387"/>
    </source>
</evidence>
<dbReference type="Pfam" id="PF12860">
    <property type="entry name" value="PAS_7"/>
    <property type="match status" value="1"/>
</dbReference>
<organism evidence="4 5">
    <name type="scientific">Muricoccus roseus</name>
    <dbReference type="NCBI Taxonomy" id="198092"/>
    <lineage>
        <taxon>Bacteria</taxon>
        <taxon>Pseudomonadati</taxon>
        <taxon>Pseudomonadota</taxon>
        <taxon>Alphaproteobacteria</taxon>
        <taxon>Acetobacterales</taxon>
        <taxon>Roseomonadaceae</taxon>
        <taxon>Muricoccus</taxon>
    </lineage>
</organism>
<dbReference type="Gene3D" id="3.30.450.20">
    <property type="entry name" value="PAS domain"/>
    <property type="match status" value="3"/>
</dbReference>
<evidence type="ECO:0000259" key="2">
    <source>
        <dbReference type="PROSITE" id="PS50883"/>
    </source>
</evidence>
<keyword evidence="1" id="KW-0472">Membrane</keyword>
<dbReference type="STRING" id="198092.SAMN02745194_01734"/>
<evidence type="ECO:0000256" key="1">
    <source>
        <dbReference type="SAM" id="Phobius"/>
    </source>
</evidence>
<dbReference type="PROSITE" id="PS50883">
    <property type="entry name" value="EAL"/>
    <property type="match status" value="1"/>
</dbReference>
<dbReference type="InterPro" id="IPR035919">
    <property type="entry name" value="EAL_sf"/>
</dbReference>
<keyword evidence="1" id="KW-1133">Transmembrane helix</keyword>
<dbReference type="SMART" id="SM00267">
    <property type="entry name" value="GGDEF"/>
    <property type="match status" value="1"/>
</dbReference>
<feature type="domain" description="GGDEF" evidence="3">
    <location>
        <begin position="490"/>
        <end position="623"/>
    </location>
</feature>
<sequence>MKPPVQAIAPPLDSRPGFRPSGFLGRLSGVRLDLALVGLILLMIWSFVGLRLVEERADLEQGAVQAGANIAGAAEQGIARTIEAMDQRLRFVRDAYRRDPEGFSLDFLSHDSGYNDSVVMQVALIGADGRLTQTNLGPTDGTLDLSDRPHFRIHLTRSDDLLYISAPVLGRVSGRWSVQFTRKLYGPDGHFAGVVVCSLDPYWLTQFHELLDISGNMLLLGEDGIVRAAAPNVAMLGRDLSGTPLGRAIAEDAGSLRMAAAEQTPEQIVSFRRMRNYPLTVAVGMDLAPILAAYHQSFLVTVSVGAWLTLLVLLAGALLIRHKRRLIASRELLWHAIENLDQGLVMVDPAGRISLRNSRYLALLDLPPGLAEPGADYAALVEWQAARGEFGPVAARMSVPELLTAFTRTEVPGLRFKERIRPDGTALEIRMRLLADGGMVSTFTDITERRRAEAEIHHLAHHDGLTDLANRVLLEERLGQALALAERGGGAVAVHCVDLDRFKLVNDVLGHSAGDRLLQETARRLRAVARASDIVARVDGDEFVLVQTAVSQPADAEALAERIMTELALPHDLDGHAVSLEASIGIAIHPHDGTTAESLLKNADTALHRAKASGRGFICFFESEMGARLRERSQLERDLRLALAEGGIALHFQPLHACATREVTAYEALLRWHHPVRGPVSPAEFIPVAEETGLILPLARWVLEEACAAAAAWERPCTVAVNLSPVQFRRGNLPALVAEVLASTGLPAHRLELEVTEGLLIEDAEGALEIMRALKAQGVRLALDDFGTGYSSLSYLRRFPFDKLKIDKSFTQAIGADPGAQVIVEAILAMGQSLKLRVTAEGVETEEQLDFLRRQGCDEVQGFLLGRPVPAGQIPGRAVVTAGMPAG</sequence>
<dbReference type="Pfam" id="PF00563">
    <property type="entry name" value="EAL"/>
    <property type="match status" value="1"/>
</dbReference>
<gene>
    <name evidence="4" type="ORF">SAMN02745194_01734</name>
</gene>
<dbReference type="Gene3D" id="3.30.70.270">
    <property type="match status" value="1"/>
</dbReference>
<evidence type="ECO:0000313" key="4">
    <source>
        <dbReference type="EMBL" id="SHJ08699.1"/>
    </source>
</evidence>
<dbReference type="SUPFAM" id="SSF141868">
    <property type="entry name" value="EAL domain-like"/>
    <property type="match status" value="1"/>
</dbReference>
<dbReference type="EMBL" id="FQZF01000008">
    <property type="protein sequence ID" value="SHJ08699.1"/>
    <property type="molecule type" value="Genomic_DNA"/>
</dbReference>
<dbReference type="Proteomes" id="UP000184387">
    <property type="component" value="Unassembled WGS sequence"/>
</dbReference>
<feature type="transmembrane region" description="Helical" evidence="1">
    <location>
        <begin position="34"/>
        <end position="53"/>
    </location>
</feature>
<dbReference type="AlphaFoldDB" id="A0A1M6GFJ2"/>
<dbReference type="CDD" id="cd01949">
    <property type="entry name" value="GGDEF"/>
    <property type="match status" value="1"/>
</dbReference>
<accession>A0A1M6GFJ2</accession>